<accession>G2YE71</accession>
<evidence type="ECO:0000313" key="2">
    <source>
        <dbReference type="Proteomes" id="UP000008177"/>
    </source>
</evidence>
<dbReference type="AlphaFoldDB" id="G2YE71"/>
<organism evidence="1 2">
    <name type="scientific">Botryotinia fuckeliana (strain T4)</name>
    <name type="common">Noble rot fungus</name>
    <name type="synonym">Botrytis cinerea</name>
    <dbReference type="NCBI Taxonomy" id="999810"/>
    <lineage>
        <taxon>Eukaryota</taxon>
        <taxon>Fungi</taxon>
        <taxon>Dikarya</taxon>
        <taxon>Ascomycota</taxon>
        <taxon>Pezizomycotina</taxon>
        <taxon>Leotiomycetes</taxon>
        <taxon>Helotiales</taxon>
        <taxon>Sclerotiniaceae</taxon>
        <taxon>Botrytis</taxon>
    </lineage>
</organism>
<protein>
    <submittedName>
        <fullName evidence="1">Uncharacterized protein</fullName>
    </submittedName>
</protein>
<dbReference type="HOGENOM" id="CLU_2372536_0_0_1"/>
<evidence type="ECO:0000313" key="1">
    <source>
        <dbReference type="EMBL" id="CCD50069.1"/>
    </source>
</evidence>
<dbReference type="EMBL" id="FQ790322">
    <property type="protein sequence ID" value="CCD50069.1"/>
    <property type="molecule type" value="Genomic_DNA"/>
</dbReference>
<name>G2YE71_BOTF4</name>
<sequence>MNGGNLLVKSATFIARSMSASQNFLQMRRFMYVHLGKNLDKADTKARNDKVDTWARTGSSSVLTGSWWAPSRLLAKGFAVCPFQTGHSRGLPLNS</sequence>
<dbReference type="Proteomes" id="UP000008177">
    <property type="component" value="Unplaced contigs"/>
</dbReference>
<proteinExistence type="predicted"/>
<gene>
    <name evidence="1" type="ORF">BofuT4_uP093410.1</name>
</gene>
<dbReference type="InParanoid" id="G2YE71"/>
<reference evidence="2" key="1">
    <citation type="journal article" date="2011" name="PLoS Genet.">
        <title>Genomic analysis of the necrotrophic fungal pathogens Sclerotinia sclerotiorum and Botrytis cinerea.</title>
        <authorList>
            <person name="Amselem J."/>
            <person name="Cuomo C.A."/>
            <person name="van Kan J.A."/>
            <person name="Viaud M."/>
            <person name="Benito E.P."/>
            <person name="Couloux A."/>
            <person name="Coutinho P.M."/>
            <person name="de Vries R.P."/>
            <person name="Dyer P.S."/>
            <person name="Fillinger S."/>
            <person name="Fournier E."/>
            <person name="Gout L."/>
            <person name="Hahn M."/>
            <person name="Kohn L."/>
            <person name="Lapalu N."/>
            <person name="Plummer K.M."/>
            <person name="Pradier J.M."/>
            <person name="Quevillon E."/>
            <person name="Sharon A."/>
            <person name="Simon A."/>
            <person name="ten Have A."/>
            <person name="Tudzynski B."/>
            <person name="Tudzynski P."/>
            <person name="Wincker P."/>
            <person name="Andrew M."/>
            <person name="Anthouard V."/>
            <person name="Beever R.E."/>
            <person name="Beffa R."/>
            <person name="Benoit I."/>
            <person name="Bouzid O."/>
            <person name="Brault B."/>
            <person name="Chen Z."/>
            <person name="Choquer M."/>
            <person name="Collemare J."/>
            <person name="Cotton P."/>
            <person name="Danchin E.G."/>
            <person name="Da Silva C."/>
            <person name="Gautier A."/>
            <person name="Giraud C."/>
            <person name="Giraud T."/>
            <person name="Gonzalez C."/>
            <person name="Grossetete S."/>
            <person name="Guldener U."/>
            <person name="Henrissat B."/>
            <person name="Howlett B.J."/>
            <person name="Kodira C."/>
            <person name="Kretschmer M."/>
            <person name="Lappartient A."/>
            <person name="Leroch M."/>
            <person name="Levis C."/>
            <person name="Mauceli E."/>
            <person name="Neuveglise C."/>
            <person name="Oeser B."/>
            <person name="Pearson M."/>
            <person name="Poulain J."/>
            <person name="Poussereau N."/>
            <person name="Quesneville H."/>
            <person name="Rascle C."/>
            <person name="Schumacher J."/>
            <person name="Segurens B."/>
            <person name="Sexton A."/>
            <person name="Silva E."/>
            <person name="Sirven C."/>
            <person name="Soanes D.M."/>
            <person name="Talbot N.J."/>
            <person name="Templeton M."/>
            <person name="Yandava C."/>
            <person name="Yarden O."/>
            <person name="Zeng Q."/>
            <person name="Rollins J.A."/>
            <person name="Lebrun M.H."/>
            <person name="Dickman M."/>
        </authorList>
    </citation>
    <scope>NUCLEOTIDE SEQUENCE [LARGE SCALE GENOMIC DNA]</scope>
    <source>
        <strain evidence="2">T4</strain>
    </source>
</reference>